<organism evidence="9 10">
    <name type="scientific">Facklamia miroungae</name>
    <dbReference type="NCBI Taxonomy" id="120956"/>
    <lineage>
        <taxon>Bacteria</taxon>
        <taxon>Bacillati</taxon>
        <taxon>Bacillota</taxon>
        <taxon>Bacilli</taxon>
        <taxon>Lactobacillales</taxon>
        <taxon>Aerococcaceae</taxon>
        <taxon>Facklamia</taxon>
    </lineage>
</organism>
<feature type="transmembrane region" description="Helical" evidence="8">
    <location>
        <begin position="21"/>
        <end position="41"/>
    </location>
</feature>
<dbReference type="PANTHER" id="PTHR30477:SF13">
    <property type="entry name" value="IRON TRANSPORT SYSTEM MEMBRANE PROTEIN HI_0360-RELATED"/>
    <property type="match status" value="1"/>
</dbReference>
<dbReference type="GO" id="GO:0055085">
    <property type="term" value="P:transmembrane transport"/>
    <property type="evidence" value="ECO:0007669"/>
    <property type="project" value="InterPro"/>
</dbReference>
<dbReference type="STRING" id="120956.SAMN05421791_10299"/>
<reference evidence="9 10" key="1">
    <citation type="submission" date="2016-10" db="EMBL/GenBank/DDBJ databases">
        <authorList>
            <person name="de Groot N.N."/>
        </authorList>
    </citation>
    <scope>NUCLEOTIDE SEQUENCE [LARGE SCALE GENOMIC DNA]</scope>
    <source>
        <strain evidence="9 10">ATCC BAA-466</strain>
    </source>
</reference>
<keyword evidence="3 7" id="KW-0812">Transmembrane</keyword>
<name>A0A1G7QI46_9LACT</name>
<dbReference type="EMBL" id="FNCK01000002">
    <property type="protein sequence ID" value="SDF98193.1"/>
    <property type="molecule type" value="Genomic_DNA"/>
</dbReference>
<evidence type="ECO:0000313" key="9">
    <source>
        <dbReference type="EMBL" id="SDF98193.1"/>
    </source>
</evidence>
<evidence type="ECO:0000256" key="1">
    <source>
        <dbReference type="ARBA" id="ARBA00004141"/>
    </source>
</evidence>
<dbReference type="SUPFAM" id="SSF81345">
    <property type="entry name" value="ABC transporter involved in vitamin B12 uptake, BtuC"/>
    <property type="match status" value="1"/>
</dbReference>
<comment type="subcellular location">
    <subcellularLocation>
        <location evidence="7">Cell membrane</location>
        <topology evidence="7">Multi-pass membrane protein</topology>
    </subcellularLocation>
    <subcellularLocation>
        <location evidence="1">Membrane</location>
        <topology evidence="1">Multi-pass membrane protein</topology>
    </subcellularLocation>
</comment>
<evidence type="ECO:0000256" key="2">
    <source>
        <dbReference type="ARBA" id="ARBA00008034"/>
    </source>
</evidence>
<protein>
    <recommendedName>
        <fullName evidence="6">Manganese import system permease protein ScaB</fullName>
    </recommendedName>
</protein>
<sequence length="282" mass="30505">MIKMTDILSQAFDLPSYVINAGLSAIFLGIVAGIIGSFIVLRKMALMGDALSHAVLPGVAISYIFGINMLFGASLFGILAAILIQYISKKSNIKSDTAIGIILSSFFALGIILISRARSGIDLNHVLFGNILAVPNSELEQSFWVMIAVIVIVTLFYKELLISSFDPVVSKAFGLNTDFYHYLLMLMLSVVTVSSLSQVGIVLVIAMLVIPAATAYLWTNKLTHMILLASTIGASMGLLGTYISFHHNLPTSSAIVLLGSLVFLISFFISPKNNFFRKEKVS</sequence>
<dbReference type="PANTHER" id="PTHR30477">
    <property type="entry name" value="ABC-TRANSPORTER METAL-BINDING PROTEIN"/>
    <property type="match status" value="1"/>
</dbReference>
<dbReference type="Gene3D" id="1.10.3470.10">
    <property type="entry name" value="ABC transporter involved in vitamin B12 uptake, BtuC"/>
    <property type="match status" value="1"/>
</dbReference>
<keyword evidence="5 8" id="KW-0472">Membrane</keyword>
<dbReference type="AlphaFoldDB" id="A0A1G7QI46"/>
<dbReference type="GO" id="GO:0043190">
    <property type="term" value="C:ATP-binding cassette (ABC) transporter complex"/>
    <property type="evidence" value="ECO:0007669"/>
    <property type="project" value="InterPro"/>
</dbReference>
<proteinExistence type="inferred from homology"/>
<feature type="transmembrane region" description="Helical" evidence="8">
    <location>
        <begin position="142"/>
        <end position="161"/>
    </location>
</feature>
<evidence type="ECO:0000256" key="5">
    <source>
        <dbReference type="ARBA" id="ARBA00023136"/>
    </source>
</evidence>
<keyword evidence="10" id="KW-1185">Reference proteome</keyword>
<feature type="transmembrane region" description="Helical" evidence="8">
    <location>
        <begin position="61"/>
        <end position="86"/>
    </location>
</feature>
<dbReference type="Pfam" id="PF00950">
    <property type="entry name" value="ABC-3"/>
    <property type="match status" value="1"/>
</dbReference>
<dbReference type="CDD" id="cd06550">
    <property type="entry name" value="TM_ABC_iron-siderophores_like"/>
    <property type="match status" value="1"/>
</dbReference>
<dbReference type="FunFam" id="1.10.3470.10:FF:000003">
    <property type="entry name" value="Iron ABC transporter permease SitD"/>
    <property type="match status" value="1"/>
</dbReference>
<dbReference type="InterPro" id="IPR001626">
    <property type="entry name" value="ABC_TroCD"/>
</dbReference>
<dbReference type="Proteomes" id="UP000199708">
    <property type="component" value="Unassembled WGS sequence"/>
</dbReference>
<keyword evidence="4 8" id="KW-1133">Transmembrane helix</keyword>
<evidence type="ECO:0000313" key="10">
    <source>
        <dbReference type="Proteomes" id="UP000199708"/>
    </source>
</evidence>
<feature type="transmembrane region" description="Helical" evidence="8">
    <location>
        <begin position="173"/>
        <end position="193"/>
    </location>
</feature>
<feature type="transmembrane region" description="Helical" evidence="8">
    <location>
        <begin position="251"/>
        <end position="270"/>
    </location>
</feature>
<dbReference type="GO" id="GO:0071281">
    <property type="term" value="P:cellular response to iron ion"/>
    <property type="evidence" value="ECO:0007669"/>
    <property type="project" value="UniProtKB-ARBA"/>
</dbReference>
<evidence type="ECO:0000256" key="3">
    <source>
        <dbReference type="ARBA" id="ARBA00022692"/>
    </source>
</evidence>
<feature type="transmembrane region" description="Helical" evidence="8">
    <location>
        <begin position="199"/>
        <end position="218"/>
    </location>
</feature>
<dbReference type="InterPro" id="IPR037294">
    <property type="entry name" value="ABC_BtuC-like"/>
</dbReference>
<evidence type="ECO:0000256" key="8">
    <source>
        <dbReference type="SAM" id="Phobius"/>
    </source>
</evidence>
<comment type="similarity">
    <text evidence="2 7">Belongs to the ABC-3 integral membrane protein family.</text>
</comment>
<evidence type="ECO:0000256" key="4">
    <source>
        <dbReference type="ARBA" id="ARBA00022989"/>
    </source>
</evidence>
<keyword evidence="7" id="KW-0813">Transport</keyword>
<accession>A0A1G7QI46</accession>
<evidence type="ECO:0000256" key="7">
    <source>
        <dbReference type="RuleBase" id="RU003943"/>
    </source>
</evidence>
<evidence type="ECO:0000256" key="6">
    <source>
        <dbReference type="ARBA" id="ARBA00072924"/>
    </source>
</evidence>
<gene>
    <name evidence="9" type="ORF">SAMN05421791_10299</name>
</gene>
<feature type="transmembrane region" description="Helical" evidence="8">
    <location>
        <begin position="225"/>
        <end position="245"/>
    </location>
</feature>
<feature type="transmembrane region" description="Helical" evidence="8">
    <location>
        <begin position="98"/>
        <end position="117"/>
    </location>
</feature>
<dbReference type="GO" id="GO:0010043">
    <property type="term" value="P:response to zinc ion"/>
    <property type="evidence" value="ECO:0007669"/>
    <property type="project" value="TreeGrafter"/>
</dbReference>